<dbReference type="PIRSF" id="PIRSF018249">
    <property type="entry name" value="MyrA_prd"/>
    <property type="match status" value="1"/>
</dbReference>
<evidence type="ECO:0000256" key="1">
    <source>
        <dbReference type="PIRSR" id="PIRSR018249-1"/>
    </source>
</evidence>
<feature type="binding site" evidence="2">
    <location>
        <position position="185"/>
    </location>
    <ligand>
        <name>S-adenosyl-L-methionine</name>
        <dbReference type="ChEBI" id="CHEBI:59789"/>
    </ligand>
</feature>
<dbReference type="Pfam" id="PF13649">
    <property type="entry name" value="Methyltransf_25"/>
    <property type="match status" value="1"/>
</dbReference>
<feature type="binding site" evidence="1">
    <location>
        <position position="13"/>
    </location>
    <ligand>
        <name>Zn(2+)</name>
        <dbReference type="ChEBI" id="CHEBI:29105"/>
    </ligand>
</feature>
<keyword evidence="2" id="KW-0949">S-adenosyl-L-methionine</keyword>
<proteinExistence type="predicted"/>
<dbReference type="RefSeq" id="WP_021757623.1">
    <property type="nucleotide sequence ID" value="NZ_JACHVP010000001.1"/>
</dbReference>
<dbReference type="CDD" id="cd02440">
    <property type="entry name" value="AdoMet_MTases"/>
    <property type="match status" value="1"/>
</dbReference>
<evidence type="ECO:0000256" key="2">
    <source>
        <dbReference type="PIRSR" id="PIRSR018249-2"/>
    </source>
</evidence>
<keyword evidence="6" id="KW-1185">Reference proteome</keyword>
<name>A0A7W4UUX1_LEIAQ</name>
<dbReference type="AlphaFoldDB" id="A0A7W4UUX1"/>
<dbReference type="InterPro" id="IPR016718">
    <property type="entry name" value="rRNA_m1G-MeTrfase_A_prd"/>
</dbReference>
<feature type="domain" description="Methyltransferase" evidence="3">
    <location>
        <begin position="90"/>
        <end position="174"/>
    </location>
</feature>
<comment type="caution">
    <text evidence="5">The sequence shown here is derived from an EMBL/GenBank/DDBJ whole genome shotgun (WGS) entry which is preliminary data.</text>
</comment>
<sequence>MTDLERLSSWLRCPVCSADLSPVDRLVLGCPSGHRHDVNKRGYISLLGGSKHVGDNAAMLDARDAVLEGGLYAPIAAAVAAAVPADASRVLDAGAGTGHYLRAVLTAHPDAVGLAMDLSPAAVGRASRSSDRLDGLVADTWRPLPIRDAVCDVVLDIFAPRNLPEFARVLRPGGSLVVVVPRGEHLRSLRAATSMLDVPADKADDVIAAAEPLYALLTREHVSEPLPVDDAIRNALIGMGPSARHVADRTGAGADPLPTETRLDVDVLHFSVRDGGGSL</sequence>
<dbReference type="SUPFAM" id="SSF53335">
    <property type="entry name" value="S-adenosyl-L-methionine-dependent methyltransferases"/>
    <property type="match status" value="1"/>
</dbReference>
<dbReference type="InterPro" id="IPR041698">
    <property type="entry name" value="Methyltransf_25"/>
</dbReference>
<dbReference type="InterPro" id="IPR029063">
    <property type="entry name" value="SAM-dependent_MTases_sf"/>
</dbReference>
<keyword evidence="1" id="KW-0479">Metal-binding</keyword>
<protein>
    <submittedName>
        <fullName evidence="5">23S rRNA (Guanine745-N1)-methyltransferase</fullName>
        <ecNumber evidence="5">2.1.1.187</ecNumber>
    </submittedName>
</protein>
<organism evidence="5 6">
    <name type="scientific">Leifsonia aquatica</name>
    <name type="common">Corynebacterium aquaticum</name>
    <dbReference type="NCBI Taxonomy" id="144185"/>
    <lineage>
        <taxon>Bacteria</taxon>
        <taxon>Bacillati</taxon>
        <taxon>Actinomycetota</taxon>
        <taxon>Actinomycetes</taxon>
        <taxon>Micrococcales</taxon>
        <taxon>Microbacteriaceae</taxon>
        <taxon>Leifsonia</taxon>
    </lineage>
</organism>
<dbReference type="Pfam" id="PF21302">
    <property type="entry name" value="Zn_ribbon_RlmA"/>
    <property type="match status" value="1"/>
</dbReference>
<feature type="binding site" evidence="1">
    <location>
        <position position="16"/>
    </location>
    <ligand>
        <name>Zn(2+)</name>
        <dbReference type="ChEBI" id="CHEBI:29105"/>
    </ligand>
</feature>
<dbReference type="EC" id="2.1.1.187" evidence="5"/>
<evidence type="ECO:0000313" key="6">
    <source>
        <dbReference type="Proteomes" id="UP000538196"/>
    </source>
</evidence>
<feature type="binding site" evidence="2">
    <location>
        <position position="72"/>
    </location>
    <ligand>
        <name>S-adenosyl-L-methionine</name>
        <dbReference type="ChEBI" id="CHEBI:59789"/>
    </ligand>
</feature>
<dbReference type="GO" id="GO:0046872">
    <property type="term" value="F:metal ion binding"/>
    <property type="evidence" value="ECO:0007669"/>
    <property type="project" value="UniProtKB-KW"/>
</dbReference>
<feature type="binding site" evidence="2">
    <location>
        <begin position="97"/>
        <end position="98"/>
    </location>
    <ligand>
        <name>S-adenosyl-L-methionine</name>
        <dbReference type="ChEBI" id="CHEBI:59789"/>
    </ligand>
</feature>
<dbReference type="InterPro" id="IPR048647">
    <property type="entry name" value="RlmA_N"/>
</dbReference>
<accession>A0A7W4UUX1</accession>
<gene>
    <name evidence="5" type="ORF">FHX33_001486</name>
</gene>
<keyword evidence="5" id="KW-0808">Transferase</keyword>
<reference evidence="5 6" key="1">
    <citation type="submission" date="2020-08" db="EMBL/GenBank/DDBJ databases">
        <title>Sequencing the genomes of 1000 actinobacteria strains.</title>
        <authorList>
            <person name="Klenk H.-P."/>
        </authorList>
    </citation>
    <scope>NUCLEOTIDE SEQUENCE [LARGE SCALE GENOMIC DNA]</scope>
    <source>
        <strain evidence="5 6">DSM 20146</strain>
    </source>
</reference>
<dbReference type="GO" id="GO:0052911">
    <property type="term" value="F:23S rRNA (guanine(745)-N(1))-methyltransferase activity"/>
    <property type="evidence" value="ECO:0007669"/>
    <property type="project" value="UniProtKB-EC"/>
</dbReference>
<feature type="domain" description="23S rRNA (guanine(745)-N(1))-methyltransferase N-terminal" evidence="4">
    <location>
        <begin position="12"/>
        <end position="47"/>
    </location>
</feature>
<dbReference type="Proteomes" id="UP000538196">
    <property type="component" value="Unassembled WGS sequence"/>
</dbReference>
<evidence type="ECO:0000313" key="5">
    <source>
        <dbReference type="EMBL" id="MBB2966754.1"/>
    </source>
</evidence>
<keyword evidence="5" id="KW-0489">Methyltransferase</keyword>
<evidence type="ECO:0000259" key="4">
    <source>
        <dbReference type="Pfam" id="PF21302"/>
    </source>
</evidence>
<dbReference type="EMBL" id="JACHVP010000001">
    <property type="protein sequence ID" value="MBB2966754.1"/>
    <property type="molecule type" value="Genomic_DNA"/>
</dbReference>
<keyword evidence="1" id="KW-0862">Zinc</keyword>
<dbReference type="Gene3D" id="3.40.50.150">
    <property type="entry name" value="Vaccinia Virus protein VP39"/>
    <property type="match status" value="1"/>
</dbReference>
<feature type="binding site" evidence="1">
    <location>
        <position position="34"/>
    </location>
    <ligand>
        <name>Zn(2+)</name>
        <dbReference type="ChEBI" id="CHEBI:29105"/>
    </ligand>
</feature>
<feature type="binding site" evidence="1">
    <location>
        <position position="30"/>
    </location>
    <ligand>
        <name>Zn(2+)</name>
        <dbReference type="ChEBI" id="CHEBI:29105"/>
    </ligand>
</feature>
<evidence type="ECO:0000259" key="3">
    <source>
        <dbReference type="Pfam" id="PF13649"/>
    </source>
</evidence>